<dbReference type="HOGENOM" id="CLU_012000_0_0_1"/>
<dbReference type="GeneID" id="5235546"/>
<dbReference type="InterPro" id="IPR018820">
    <property type="entry name" value="BRE4-related_DUF2421"/>
</dbReference>
<keyword evidence="2" id="KW-0472">Membrane</keyword>
<feature type="transmembrane region" description="Helical" evidence="2">
    <location>
        <begin position="254"/>
        <end position="275"/>
    </location>
</feature>
<feature type="transmembrane region" description="Helical" evidence="2">
    <location>
        <begin position="826"/>
        <end position="845"/>
    </location>
</feature>
<name>A5DV40_LODEL</name>
<feature type="domain" description="DUF2421" evidence="3">
    <location>
        <begin position="845"/>
        <end position="1085"/>
    </location>
</feature>
<evidence type="ECO:0000259" key="4">
    <source>
        <dbReference type="Pfam" id="PF10337"/>
    </source>
</evidence>
<protein>
    <recommendedName>
        <fullName evidence="7">ER transporter 6TM N-terminal domain-containing protein</fullName>
    </recommendedName>
</protein>
<evidence type="ECO:0000256" key="1">
    <source>
        <dbReference type="SAM" id="MobiDB-lite"/>
    </source>
</evidence>
<dbReference type="EMBL" id="CH981524">
    <property type="protein sequence ID" value="EDK43048.1"/>
    <property type="molecule type" value="Genomic_DNA"/>
</dbReference>
<feature type="transmembrane region" description="Helical" evidence="2">
    <location>
        <begin position="788"/>
        <end position="806"/>
    </location>
</feature>
<feature type="transmembrane region" description="Helical" evidence="2">
    <location>
        <begin position="705"/>
        <end position="723"/>
    </location>
</feature>
<dbReference type="OMA" id="TRCTVIF"/>
<reference evidence="5 6" key="1">
    <citation type="journal article" date="2009" name="Nature">
        <title>Evolution of pathogenicity and sexual reproduction in eight Candida genomes.</title>
        <authorList>
            <person name="Butler G."/>
            <person name="Rasmussen M.D."/>
            <person name="Lin M.F."/>
            <person name="Santos M.A."/>
            <person name="Sakthikumar S."/>
            <person name="Munro C.A."/>
            <person name="Rheinbay E."/>
            <person name="Grabherr M."/>
            <person name="Forche A."/>
            <person name="Reedy J.L."/>
            <person name="Agrafioti I."/>
            <person name="Arnaud M.B."/>
            <person name="Bates S."/>
            <person name="Brown A.J."/>
            <person name="Brunke S."/>
            <person name="Costanzo M.C."/>
            <person name="Fitzpatrick D.A."/>
            <person name="de Groot P.W."/>
            <person name="Harris D."/>
            <person name="Hoyer L.L."/>
            <person name="Hube B."/>
            <person name="Klis F.M."/>
            <person name="Kodira C."/>
            <person name="Lennard N."/>
            <person name="Logue M.E."/>
            <person name="Martin R."/>
            <person name="Neiman A.M."/>
            <person name="Nikolaou E."/>
            <person name="Quail M.A."/>
            <person name="Quinn J."/>
            <person name="Santos M.C."/>
            <person name="Schmitzberger F.F."/>
            <person name="Sherlock G."/>
            <person name="Shah P."/>
            <person name="Silverstein K.A."/>
            <person name="Skrzypek M.S."/>
            <person name="Soll D."/>
            <person name="Staggs R."/>
            <person name="Stansfield I."/>
            <person name="Stumpf M.P."/>
            <person name="Sudbery P.E."/>
            <person name="Srikantha T."/>
            <person name="Zeng Q."/>
            <person name="Berman J."/>
            <person name="Berriman M."/>
            <person name="Heitman J."/>
            <person name="Gow N.A."/>
            <person name="Lorenz M.C."/>
            <person name="Birren B.W."/>
            <person name="Kellis M."/>
            <person name="Cuomo C.A."/>
        </authorList>
    </citation>
    <scope>NUCLEOTIDE SEQUENCE [LARGE SCALE GENOMIC DNA]</scope>
    <source>
        <strain evidence="6">ATCC 11503 / BCRC 21390 / CBS 2605 / JCM 1781 / NBRC 1676 / NRRL YB-4239</strain>
    </source>
</reference>
<evidence type="ECO:0000256" key="2">
    <source>
        <dbReference type="SAM" id="Phobius"/>
    </source>
</evidence>
<dbReference type="PANTHER" id="PTHR37994:SF1">
    <property type="entry name" value="ER TRANSPORTER 6TM N-TERMINAL DOMAIN-CONTAINING PROTEIN"/>
    <property type="match status" value="1"/>
</dbReference>
<organism evidence="5 6">
    <name type="scientific">Lodderomyces elongisporus (strain ATCC 11503 / CBS 2605 / JCM 1781 / NBRC 1676 / NRRL YB-4239)</name>
    <name type="common">Yeast</name>
    <name type="synonym">Saccharomyces elongisporus</name>
    <dbReference type="NCBI Taxonomy" id="379508"/>
    <lineage>
        <taxon>Eukaryota</taxon>
        <taxon>Fungi</taxon>
        <taxon>Dikarya</taxon>
        <taxon>Ascomycota</taxon>
        <taxon>Saccharomycotina</taxon>
        <taxon>Pichiomycetes</taxon>
        <taxon>Debaryomycetaceae</taxon>
        <taxon>Candida/Lodderomyces clade</taxon>
        <taxon>Lodderomyces</taxon>
    </lineage>
</organism>
<dbReference type="Pfam" id="PF10337">
    <property type="entry name" value="ArAE_2_N"/>
    <property type="match status" value="1"/>
</dbReference>
<dbReference type="InterPro" id="IPR018823">
    <property type="entry name" value="ArAE_2_N"/>
</dbReference>
<keyword evidence="6" id="KW-1185">Reference proteome</keyword>
<evidence type="ECO:0000313" key="5">
    <source>
        <dbReference type="EMBL" id="EDK43048.1"/>
    </source>
</evidence>
<feature type="region of interest" description="Disordered" evidence="1">
    <location>
        <begin position="1"/>
        <end position="32"/>
    </location>
</feature>
<dbReference type="KEGG" id="lel:PVL30_001195"/>
<feature type="transmembrane region" description="Helical" evidence="2">
    <location>
        <begin position="155"/>
        <end position="178"/>
    </location>
</feature>
<feature type="domain" description="Putative ER transporter 6TM N-terminal" evidence="4">
    <location>
        <begin position="93"/>
        <end position="568"/>
    </location>
</feature>
<feature type="transmembrane region" description="Helical" evidence="2">
    <location>
        <begin position="730"/>
        <end position="754"/>
    </location>
</feature>
<feature type="compositionally biased region" description="Low complexity" evidence="1">
    <location>
        <begin position="9"/>
        <end position="24"/>
    </location>
</feature>
<dbReference type="STRING" id="379508.A5DV40"/>
<dbReference type="PANTHER" id="PTHR37994">
    <property type="entry name" value="ARAE_2_N DOMAIN-CONTAINING PROTEIN-RELATED"/>
    <property type="match status" value="1"/>
</dbReference>
<dbReference type="VEuPathDB" id="FungiDB:LELG_01226"/>
<dbReference type="Proteomes" id="UP000001996">
    <property type="component" value="Unassembled WGS sequence"/>
</dbReference>
<sequence length="1122" mass="127731">MPDRSDGDNISLTSISSSAASNISPGNTTDPLPLSAPPLAPLPFAENVQLDPVENDTLANEYYPLGDKRNFATTVIEEEPLRNKSVWRKALDIVYPNYILNHLDYNSFKTIFRSWCYLWSAAILTIVPMTSHWLGSAAYLMLIVAMITISGGTSIIMNVLTALAWLIGMMIAFVHHVVRSKIINDMHGGITEQQLVQQLVEEGSCQLGDQLQDCVTEQIFSGRYITTKTVAITILSIITCTMIVGNMRQRLHPLWSLVYIGGQIANVIFSCYGHFSPLYQPLSVGFQVMRPTGISLVLKVLSAFVVFPTTSNRNYLQGSLGILSAVKEINVKNTRLFNTMRPSAPNFANYKQIKKDITGVRSKMAPLEIVASTIWLEYSYGRFDVGDIGQFRSTCKNLITATASYAHFYQLLQERTYFAKDDFGITRRKSNASSLAHGHAKLFSAIQDSYRKVGEYETRKRVRVLRNRIMYHGRGHRISVLDIDLIAKFLNQHFGVLLDVANTGIQDIIEWLRAANEFRIYSWIPGRWQKHCEKQKEMAARVKNSKKEIEQALLKFDDPEVLKNMMFDNAKSEETVLFLVSQGVLFLQIARYQLDKIVAMLDMFIDIDERRPTPKFITFFTKSRYSKPRHLSSDLKETMPEYLQSNIRARNADNLPPSNFAQAIGYYLVKIFYFLLSEELWFWIRAGGLICIGAIPYFVRTTAYWYYSNRFVWLVVMIAVSISESTGQTVYVFVAKLFYTFCGCLLGMVGWYISCGNGSGNYYGYGAVTAVLFVYLAFYRHFSVHQTILPQILFGVTAVLVLGTSWVDANYNHSANVGWGFRPAWLRFVSVIIGLCIGSLTAVVPRPKSSKLIVRKILASSLFEIGNIHCDISKFALQRLDNPDFRIQERHDVLVARFRYLLMHVAGLAKLLMPLKFEIPIAGYWPESKYMRLQMLIMDTVQLYFMLLVALNSLQDPKMWIPIIIKRVGMCYSELDAEIFATIHMASDALKTKDPLPKITEATIAIRHMELLRQQWGINKISLSERFYSEKSENDQASLLDNLDYKKFFSRDGQLNILSLLIAHMIYNRLDEIMMVVKGLVGEVYDLDENILIDSDSEDISEMSELDPGEDEAFFKRHVTVA</sequence>
<dbReference type="OrthoDB" id="2274698at2759"/>
<keyword evidence="2" id="KW-1133">Transmembrane helix</keyword>
<dbReference type="Pfam" id="PF10334">
    <property type="entry name" value="BRE4"/>
    <property type="match status" value="1"/>
</dbReference>
<dbReference type="InParanoid" id="A5DV40"/>
<feature type="transmembrane region" description="Helical" evidence="2">
    <location>
        <begin position="760"/>
        <end position="779"/>
    </location>
</feature>
<dbReference type="AlphaFoldDB" id="A5DV40"/>
<feature type="transmembrane region" description="Helical" evidence="2">
    <location>
        <begin position="116"/>
        <end position="149"/>
    </location>
</feature>
<evidence type="ECO:0000313" key="6">
    <source>
        <dbReference type="Proteomes" id="UP000001996"/>
    </source>
</evidence>
<dbReference type="eggNOG" id="KOG4711">
    <property type="taxonomic scope" value="Eukaryota"/>
</dbReference>
<evidence type="ECO:0008006" key="7">
    <source>
        <dbReference type="Google" id="ProtNLM"/>
    </source>
</evidence>
<accession>A5DV40</accession>
<feature type="transmembrane region" description="Helical" evidence="2">
    <location>
        <begin position="680"/>
        <end position="699"/>
    </location>
</feature>
<evidence type="ECO:0000259" key="3">
    <source>
        <dbReference type="Pfam" id="PF10334"/>
    </source>
</evidence>
<keyword evidence="2" id="KW-0812">Transmembrane</keyword>
<gene>
    <name evidence="5" type="ORF">LELG_01226</name>
</gene>
<proteinExistence type="predicted"/>